<organism evidence="3">
    <name type="scientific">Spyridia filamentosa</name>
    <name type="common">Red alga</name>
    <name type="synonym">Fucus filamentosus</name>
    <dbReference type="NCBI Taxonomy" id="196632"/>
    <lineage>
        <taxon>Eukaryota</taxon>
        <taxon>Rhodophyta</taxon>
        <taxon>Florideophyceae</taxon>
        <taxon>Rhodymeniophycidae</taxon>
        <taxon>Ceramiales</taxon>
        <taxon>Spyridiaceae</taxon>
        <taxon>Spyridia</taxon>
    </lineage>
</organism>
<dbReference type="InterPro" id="IPR003399">
    <property type="entry name" value="Mce/MlaD"/>
</dbReference>
<evidence type="ECO:0000313" key="3">
    <source>
        <dbReference type="EMBL" id="ARW66159.1"/>
    </source>
</evidence>
<keyword evidence="3" id="KW-0150">Chloroplast</keyword>
<dbReference type="GeneID" id="33359259"/>
<protein>
    <recommendedName>
        <fullName evidence="2">Mce/MlaD domain-containing protein</fullName>
    </recommendedName>
</protein>
<proteinExistence type="predicted"/>
<sequence>MQYNKYIGKNLKSLFILISSIFFIILLFCFIDVHDIKKKQGYSLFIQFSNAYGIKEGTNVVMRGVSVGYIKNIKININSILVLIYIKSSNILIPKNSLIETNQVGLFNNTIIDIIPMENLAEYSMNDIDVFSSACLTSPILCNYHYIKGVRGLNYDDLIRATTRISQRFDDPSLFHLFYAFLKNILQISDDFIFISIYFNSLFSFLENFL</sequence>
<feature type="transmembrane region" description="Helical" evidence="1">
    <location>
        <begin position="14"/>
        <end position="33"/>
    </location>
</feature>
<dbReference type="InterPro" id="IPR039342">
    <property type="entry name" value="TGD2-like"/>
</dbReference>
<dbReference type="Pfam" id="PF02470">
    <property type="entry name" value="MlaD"/>
    <property type="match status" value="1"/>
</dbReference>
<dbReference type="EMBL" id="MF101441">
    <property type="protein sequence ID" value="ARW66159.1"/>
    <property type="molecule type" value="Genomic_DNA"/>
</dbReference>
<keyword evidence="1" id="KW-0812">Transmembrane</keyword>
<gene>
    <name evidence="3" type="primary">ycf22</name>
</gene>
<keyword evidence="1" id="KW-1133">Transmembrane helix</keyword>
<geneLocation type="chloroplast" evidence="3"/>
<dbReference type="PANTHER" id="PTHR34675">
    <property type="entry name" value="PROTEIN TRIGALACTOSYLDIACYLGLYCEROL 2, CHLOROPLASTIC"/>
    <property type="match status" value="1"/>
</dbReference>
<evidence type="ECO:0000256" key="1">
    <source>
        <dbReference type="SAM" id="Phobius"/>
    </source>
</evidence>
<dbReference type="RefSeq" id="YP_009396973.1">
    <property type="nucleotide sequence ID" value="NC_035285.1"/>
</dbReference>
<dbReference type="PANTHER" id="PTHR34675:SF1">
    <property type="entry name" value="PROTEIN TRIGALACTOSYLDIACYLGLYCEROL 2, CHLOROPLASTIC"/>
    <property type="match status" value="1"/>
</dbReference>
<reference evidence="3" key="1">
    <citation type="journal article" date="2017" name="J. Phycol.">
        <title>Analysis of chloroplast genomes and a supermatrix inform reclassification of the Rhodomelaceae (Rhodophyta).</title>
        <authorList>
            <person name="Diaz-Tapia P."/>
            <person name="Maggs C.A."/>
            <person name="West J.A."/>
            <person name="Verbruggen H."/>
        </authorList>
    </citation>
    <scope>NUCLEOTIDE SEQUENCE</scope>
    <source>
        <strain evidence="3">PD1020</strain>
    </source>
</reference>
<keyword evidence="1" id="KW-0472">Membrane</keyword>
<feature type="domain" description="Mce/MlaD" evidence="2">
    <location>
        <begin position="40"/>
        <end position="116"/>
    </location>
</feature>
<dbReference type="AlphaFoldDB" id="A0A1Z1MJU1"/>
<keyword evidence="3" id="KW-0934">Plastid</keyword>
<evidence type="ECO:0000259" key="2">
    <source>
        <dbReference type="Pfam" id="PF02470"/>
    </source>
</evidence>
<name>A0A1Z1MJU1_SPYFI</name>
<accession>A0A1Z1MJU1</accession>